<dbReference type="Proteomes" id="UP000681722">
    <property type="component" value="Unassembled WGS sequence"/>
</dbReference>
<dbReference type="AlphaFoldDB" id="A0A816BWB7"/>
<sequence length="182" mass="20881">MPKRGRRQTQSAEIGKKRWTIEDFLQMDSSDDDNVIGDEKNIDWTHEDILSHVGDLFQLCNNQCSFRMLSTLLYITLRHFNITWRAIDNFMSAVGGMRCSVDHIEFSDKNGVKQSIHCYIERGSNKNKSKGLLKITKELNVPVPPKCKLDQLCNLLGQHPAFQNVSGLVLRLLRNAYVIVFV</sequence>
<organism evidence="2 5">
    <name type="scientific">Didymodactylos carnosus</name>
    <dbReference type="NCBI Taxonomy" id="1234261"/>
    <lineage>
        <taxon>Eukaryota</taxon>
        <taxon>Metazoa</taxon>
        <taxon>Spiralia</taxon>
        <taxon>Gnathifera</taxon>
        <taxon>Rotifera</taxon>
        <taxon>Eurotatoria</taxon>
        <taxon>Bdelloidea</taxon>
        <taxon>Philodinida</taxon>
        <taxon>Philodinidae</taxon>
        <taxon>Didymodactylos</taxon>
    </lineage>
</organism>
<keyword evidence="5" id="KW-1185">Reference proteome</keyword>
<evidence type="ECO:0000313" key="2">
    <source>
        <dbReference type="EMBL" id="CAF1614301.1"/>
    </source>
</evidence>
<dbReference type="Proteomes" id="UP000682733">
    <property type="component" value="Unassembled WGS sequence"/>
</dbReference>
<dbReference type="EMBL" id="CAJOBC010105757">
    <property type="protein sequence ID" value="CAF4499668.1"/>
    <property type="molecule type" value="Genomic_DNA"/>
</dbReference>
<dbReference type="EMBL" id="CAJNOK010042986">
    <property type="protein sequence ID" value="CAF1566939.1"/>
    <property type="molecule type" value="Genomic_DNA"/>
</dbReference>
<dbReference type="EMBL" id="CAJOBA010065710">
    <property type="protein sequence ID" value="CAF4360245.1"/>
    <property type="molecule type" value="Genomic_DNA"/>
</dbReference>
<dbReference type="Proteomes" id="UP000663829">
    <property type="component" value="Unassembled WGS sequence"/>
</dbReference>
<proteinExistence type="predicted"/>
<accession>A0A816BWB7</accession>
<protein>
    <submittedName>
        <fullName evidence="2">Uncharacterized protein</fullName>
    </submittedName>
</protein>
<comment type="caution">
    <text evidence="2">The sequence shown here is derived from an EMBL/GenBank/DDBJ whole genome shotgun (WGS) entry which is preliminary data.</text>
</comment>
<reference evidence="2" key="1">
    <citation type="submission" date="2021-02" db="EMBL/GenBank/DDBJ databases">
        <authorList>
            <person name="Nowell W R."/>
        </authorList>
    </citation>
    <scope>NUCLEOTIDE SEQUENCE</scope>
</reference>
<name>A0A816BWB7_9BILA</name>
<gene>
    <name evidence="2" type="ORF">GPM918_LOCUS43310</name>
    <name evidence="1" type="ORF">OVA965_LOCUS40134</name>
    <name evidence="4" type="ORF">SRO942_LOCUS44769</name>
    <name evidence="3" type="ORF">TMI583_LOCUS41529</name>
</gene>
<evidence type="ECO:0000313" key="3">
    <source>
        <dbReference type="EMBL" id="CAF4360245.1"/>
    </source>
</evidence>
<evidence type="ECO:0000313" key="5">
    <source>
        <dbReference type="Proteomes" id="UP000663829"/>
    </source>
</evidence>
<evidence type="ECO:0000313" key="1">
    <source>
        <dbReference type="EMBL" id="CAF1566939.1"/>
    </source>
</evidence>
<dbReference type="OrthoDB" id="6511194at2759"/>
<dbReference type="EMBL" id="CAJNOQ010038873">
    <property type="protein sequence ID" value="CAF1614301.1"/>
    <property type="molecule type" value="Genomic_DNA"/>
</dbReference>
<evidence type="ECO:0000313" key="4">
    <source>
        <dbReference type="EMBL" id="CAF4499668.1"/>
    </source>
</evidence>
<dbReference type="Proteomes" id="UP000677228">
    <property type="component" value="Unassembled WGS sequence"/>
</dbReference>